<reference evidence="2 3" key="1">
    <citation type="journal article" date="2019" name="Nat. Ecol. Evol.">
        <title>Megaphylogeny resolves global patterns of mushroom evolution.</title>
        <authorList>
            <person name="Varga T."/>
            <person name="Krizsan K."/>
            <person name="Foldi C."/>
            <person name="Dima B."/>
            <person name="Sanchez-Garcia M."/>
            <person name="Sanchez-Ramirez S."/>
            <person name="Szollosi G.J."/>
            <person name="Szarkandi J.G."/>
            <person name="Papp V."/>
            <person name="Albert L."/>
            <person name="Andreopoulos W."/>
            <person name="Angelini C."/>
            <person name="Antonin V."/>
            <person name="Barry K.W."/>
            <person name="Bougher N.L."/>
            <person name="Buchanan P."/>
            <person name="Buyck B."/>
            <person name="Bense V."/>
            <person name="Catcheside P."/>
            <person name="Chovatia M."/>
            <person name="Cooper J."/>
            <person name="Damon W."/>
            <person name="Desjardin D."/>
            <person name="Finy P."/>
            <person name="Geml J."/>
            <person name="Haridas S."/>
            <person name="Hughes K."/>
            <person name="Justo A."/>
            <person name="Karasinski D."/>
            <person name="Kautmanova I."/>
            <person name="Kiss B."/>
            <person name="Kocsube S."/>
            <person name="Kotiranta H."/>
            <person name="LaButti K.M."/>
            <person name="Lechner B.E."/>
            <person name="Liimatainen K."/>
            <person name="Lipzen A."/>
            <person name="Lukacs Z."/>
            <person name="Mihaltcheva S."/>
            <person name="Morgado L.N."/>
            <person name="Niskanen T."/>
            <person name="Noordeloos M.E."/>
            <person name="Ohm R.A."/>
            <person name="Ortiz-Santana B."/>
            <person name="Ovrebo C."/>
            <person name="Racz N."/>
            <person name="Riley R."/>
            <person name="Savchenko A."/>
            <person name="Shiryaev A."/>
            <person name="Soop K."/>
            <person name="Spirin V."/>
            <person name="Szebenyi C."/>
            <person name="Tomsovsky M."/>
            <person name="Tulloss R.E."/>
            <person name="Uehling J."/>
            <person name="Grigoriev I.V."/>
            <person name="Vagvolgyi C."/>
            <person name="Papp T."/>
            <person name="Martin F.M."/>
            <person name="Miettinen O."/>
            <person name="Hibbett D.S."/>
            <person name="Nagy L.G."/>
        </authorList>
    </citation>
    <scope>NUCLEOTIDE SEQUENCE [LARGE SCALE GENOMIC DNA]</scope>
    <source>
        <strain evidence="2 3">FP101781</strain>
    </source>
</reference>
<dbReference type="Proteomes" id="UP000298030">
    <property type="component" value="Unassembled WGS sequence"/>
</dbReference>
<keyword evidence="3" id="KW-1185">Reference proteome</keyword>
<comment type="caution">
    <text evidence="2">The sequence shown here is derived from an EMBL/GenBank/DDBJ whole genome shotgun (WGS) entry which is preliminary data.</text>
</comment>
<protein>
    <submittedName>
        <fullName evidence="2">Uncharacterized protein</fullName>
    </submittedName>
</protein>
<organism evidence="2 3">
    <name type="scientific">Coprinellus micaceus</name>
    <name type="common">Glistening ink-cap mushroom</name>
    <name type="synonym">Coprinus micaceus</name>
    <dbReference type="NCBI Taxonomy" id="71717"/>
    <lineage>
        <taxon>Eukaryota</taxon>
        <taxon>Fungi</taxon>
        <taxon>Dikarya</taxon>
        <taxon>Basidiomycota</taxon>
        <taxon>Agaricomycotina</taxon>
        <taxon>Agaricomycetes</taxon>
        <taxon>Agaricomycetidae</taxon>
        <taxon>Agaricales</taxon>
        <taxon>Agaricineae</taxon>
        <taxon>Psathyrellaceae</taxon>
        <taxon>Coprinellus</taxon>
    </lineage>
</organism>
<evidence type="ECO:0000313" key="3">
    <source>
        <dbReference type="Proteomes" id="UP000298030"/>
    </source>
</evidence>
<dbReference type="EMBL" id="QPFP01000230">
    <property type="protein sequence ID" value="TEB18728.1"/>
    <property type="molecule type" value="Genomic_DNA"/>
</dbReference>
<feature type="compositionally biased region" description="Acidic residues" evidence="1">
    <location>
        <begin position="80"/>
        <end position="104"/>
    </location>
</feature>
<evidence type="ECO:0000256" key="1">
    <source>
        <dbReference type="SAM" id="MobiDB-lite"/>
    </source>
</evidence>
<dbReference type="OrthoDB" id="3056047at2759"/>
<evidence type="ECO:0000313" key="2">
    <source>
        <dbReference type="EMBL" id="TEB18728.1"/>
    </source>
</evidence>
<dbReference type="AlphaFoldDB" id="A0A4Y7SBL3"/>
<feature type="region of interest" description="Disordered" evidence="1">
    <location>
        <begin position="32"/>
        <end position="108"/>
    </location>
</feature>
<name>A0A4Y7SBL3_COPMI</name>
<sequence length="244" mass="27539">MTLRFDRDRELPHVVTFPFSELVSDILDPDRDLQDFSHPSLTGHDFNATPSISGLGPCDQAPPRRDRDLPGTNEKAAGVDNEEGEGSDNEEGMEDDSDSGDEGDPFTRNVRDKSFYRKRVSYYYYRWVKQGDILEPPAHPVGLTLDVDTLFLHWNAAENRGRAWRWVSATEAQTGAEGDWVSVLGDSVDDAQITVSQHALLTFSHIKNLSTIWWNTADDLGIYDLPQWLSLCLCFVFVFVLINS</sequence>
<gene>
    <name evidence="2" type="ORF">FA13DRAFT_1803073</name>
</gene>
<proteinExistence type="predicted"/>
<accession>A0A4Y7SBL3</accession>